<dbReference type="Gene3D" id="3.50.50.60">
    <property type="entry name" value="FAD/NAD(P)-binding domain"/>
    <property type="match status" value="1"/>
</dbReference>
<dbReference type="EMBL" id="ATMH01000664">
    <property type="protein sequence ID" value="EPY36281.1"/>
    <property type="molecule type" value="Genomic_DNA"/>
</dbReference>
<dbReference type="Pfam" id="PF00732">
    <property type="entry name" value="GMC_oxred_N"/>
    <property type="match status" value="1"/>
</dbReference>
<dbReference type="GO" id="GO:0016614">
    <property type="term" value="F:oxidoreductase activity, acting on CH-OH group of donors"/>
    <property type="evidence" value="ECO:0007669"/>
    <property type="project" value="InterPro"/>
</dbReference>
<dbReference type="InterPro" id="IPR007867">
    <property type="entry name" value="GMC_OxRtase_C"/>
</dbReference>
<reference evidence="7 8" key="1">
    <citation type="journal article" date="2013" name="PLoS ONE">
        <title>Predicting the Proteins of Angomonas deanei, Strigomonas culicis and Their Respective Endosymbionts Reveals New Aspects of the Trypanosomatidae Family.</title>
        <authorList>
            <person name="Motta M.C."/>
            <person name="Martins A.C."/>
            <person name="de Souza S.S."/>
            <person name="Catta-Preta C.M."/>
            <person name="Silva R."/>
            <person name="Klein C.C."/>
            <person name="de Almeida L.G."/>
            <person name="de Lima Cunha O."/>
            <person name="Ciapina L.P."/>
            <person name="Brocchi M."/>
            <person name="Colabardini A.C."/>
            <person name="de Araujo Lima B."/>
            <person name="Machado C.R."/>
            <person name="de Almeida Soares C.M."/>
            <person name="Probst C.M."/>
            <person name="de Menezes C.B."/>
            <person name="Thompson C.E."/>
            <person name="Bartholomeu D.C."/>
            <person name="Gradia D.F."/>
            <person name="Pavoni D.P."/>
            <person name="Grisard E.C."/>
            <person name="Fantinatti-Garboggini F."/>
            <person name="Marchini F.K."/>
            <person name="Rodrigues-Luiz G.F."/>
            <person name="Wagner G."/>
            <person name="Goldman G.H."/>
            <person name="Fietto J.L."/>
            <person name="Elias M.C."/>
            <person name="Goldman M.H."/>
            <person name="Sagot M.F."/>
            <person name="Pereira M."/>
            <person name="Stoco P.H."/>
            <person name="de Mendonca-Neto R.P."/>
            <person name="Teixeira S.M."/>
            <person name="Maciel T.E."/>
            <person name="de Oliveira Mendes T.A."/>
            <person name="Urmenyi T.P."/>
            <person name="de Souza W."/>
            <person name="Schenkman S."/>
            <person name="de Vasconcelos A.T."/>
        </authorList>
    </citation>
    <scope>NUCLEOTIDE SEQUENCE [LARGE SCALE GENOMIC DNA]</scope>
</reference>
<proteinExistence type="inferred from homology"/>
<evidence type="ECO:0000259" key="6">
    <source>
        <dbReference type="Pfam" id="PF05199"/>
    </source>
</evidence>
<evidence type="ECO:0000256" key="1">
    <source>
        <dbReference type="ARBA" id="ARBA00001974"/>
    </source>
</evidence>
<evidence type="ECO:0000313" key="7">
    <source>
        <dbReference type="EMBL" id="EPY36281.1"/>
    </source>
</evidence>
<feature type="domain" description="Glucose-methanol-choline oxidoreductase C-terminal" evidence="6">
    <location>
        <begin position="398"/>
        <end position="504"/>
    </location>
</feature>
<evidence type="ECO:0000259" key="5">
    <source>
        <dbReference type="Pfam" id="PF00732"/>
    </source>
</evidence>
<evidence type="ECO:0000313" key="8">
    <source>
        <dbReference type="Proteomes" id="UP000015354"/>
    </source>
</evidence>
<dbReference type="InterPro" id="IPR036188">
    <property type="entry name" value="FAD/NAD-bd_sf"/>
</dbReference>
<comment type="caution">
    <text evidence="7">The sequence shown here is derived from an EMBL/GenBank/DDBJ whole genome shotgun (WGS) entry which is preliminary data.</text>
</comment>
<keyword evidence="4" id="KW-0274">FAD</keyword>
<gene>
    <name evidence="7" type="ORF">STCU_00664</name>
</gene>
<dbReference type="Proteomes" id="UP000015354">
    <property type="component" value="Unassembled WGS sequence"/>
</dbReference>
<dbReference type="Gene3D" id="3.30.410.10">
    <property type="entry name" value="Cholesterol Oxidase, domain 2"/>
    <property type="match status" value="1"/>
</dbReference>
<dbReference type="PANTHER" id="PTHR11552:SF147">
    <property type="entry name" value="CHOLINE DEHYDROGENASE, MITOCHONDRIAL"/>
    <property type="match status" value="1"/>
</dbReference>
<evidence type="ECO:0000256" key="2">
    <source>
        <dbReference type="ARBA" id="ARBA00010790"/>
    </source>
</evidence>
<organism evidence="7 8">
    <name type="scientific">Strigomonas culicis</name>
    <dbReference type="NCBI Taxonomy" id="28005"/>
    <lineage>
        <taxon>Eukaryota</taxon>
        <taxon>Discoba</taxon>
        <taxon>Euglenozoa</taxon>
        <taxon>Kinetoplastea</taxon>
        <taxon>Metakinetoplastina</taxon>
        <taxon>Trypanosomatida</taxon>
        <taxon>Trypanosomatidae</taxon>
        <taxon>Strigomonadinae</taxon>
        <taxon>Strigomonas</taxon>
    </lineage>
</organism>
<dbReference type="AlphaFoldDB" id="S9WAZ1"/>
<feature type="domain" description="Glucose-methanol-choline oxidoreductase N-terminal" evidence="5">
    <location>
        <begin position="209"/>
        <end position="306"/>
    </location>
</feature>
<dbReference type="OrthoDB" id="269227at2759"/>
<dbReference type="PANTHER" id="PTHR11552">
    <property type="entry name" value="GLUCOSE-METHANOL-CHOLINE GMC OXIDOREDUCTASE"/>
    <property type="match status" value="1"/>
</dbReference>
<comment type="similarity">
    <text evidence="2">Belongs to the GMC oxidoreductase family.</text>
</comment>
<name>S9WAZ1_9TRYP</name>
<dbReference type="PROSITE" id="PS51257">
    <property type="entry name" value="PROKAR_LIPOPROTEIN"/>
    <property type="match status" value="1"/>
</dbReference>
<dbReference type="InterPro" id="IPR000172">
    <property type="entry name" value="GMC_OxRdtase_N"/>
</dbReference>
<protein>
    <submittedName>
        <fullName evidence="7">Choline dehydrogenase</fullName>
    </submittedName>
</protein>
<dbReference type="SUPFAM" id="SSF51905">
    <property type="entry name" value="FAD/NAD(P)-binding domain"/>
    <property type="match status" value="1"/>
</dbReference>
<keyword evidence="8" id="KW-1185">Reference proteome</keyword>
<evidence type="ECO:0000256" key="4">
    <source>
        <dbReference type="ARBA" id="ARBA00022827"/>
    </source>
</evidence>
<keyword evidence="3" id="KW-0285">Flavoprotein</keyword>
<dbReference type="SUPFAM" id="SSF54373">
    <property type="entry name" value="FAD-linked reductases, C-terminal domain"/>
    <property type="match status" value="1"/>
</dbReference>
<evidence type="ECO:0000256" key="3">
    <source>
        <dbReference type="ARBA" id="ARBA00022630"/>
    </source>
</evidence>
<dbReference type="InterPro" id="IPR012132">
    <property type="entry name" value="GMC_OxRdtase"/>
</dbReference>
<comment type="cofactor">
    <cofactor evidence="1">
        <name>FAD</name>
        <dbReference type="ChEBI" id="CHEBI:57692"/>
    </cofactor>
</comment>
<dbReference type="GO" id="GO:0050660">
    <property type="term" value="F:flavin adenine dinucleotide binding"/>
    <property type="evidence" value="ECO:0007669"/>
    <property type="project" value="InterPro"/>
</dbReference>
<accession>S9WAZ1</accession>
<sequence>MRSARLLRAAAGAPDVASLPFDAVVVGSGTAGCLIAGRLAMENIKTLLVESGPDVRKKPEWHRTLPSAMIAHRIARQGYESADTITTPQQLPNGEKAEMRIPTPHVLGGHGVVGSKTWNLGDADDWKGTPWDFRETLLPKIRAMESMQTFVPHRGKRGKFVISRPSNFTPYFKPYCEAISLDVPMLSEFTKPSFKIAAGCGRPDLFADLDTGKAHSTLQRYVMDVAGLQRPLRVACGAQAIGIRAGDGKDSASGVTIKRADGQLADIQASMVIVSAGTIGSARLLASSRGAIAVDRSVGTNLWDKPQLVLQYATKDRLSSNCYFDPLVRAFVHMDLRRGRPLSDLCSSYDDLVTYWSSTPGSPPEAEILFQPFTLNNDGTNPIPGEHGAQFVIRPLRPRSRGVVTADGKIDPRYFSHSADAEVLQKAAAFVQTRLVKSTPFVPVIGKLVGERFESSGVNGGTTFSSIDPVTFQLKEVSNVFVCDGSVIPQPVSGSVLPYTLALADLFADKLLHKKEVRRKVQESDDGGSTRIVY</sequence>
<dbReference type="Pfam" id="PF05199">
    <property type="entry name" value="GMC_oxred_C"/>
    <property type="match status" value="1"/>
</dbReference>